<sequence precursor="true">MLLKREITSLLFVSALCLLHAQVNTGTITGTVTDPSGAVTPNVRVTVVQTETNFESRAVTNSEGLYRVQSLQPGIYRVTFEGEGFKRVVRTGLDLHTGDVVPVNVRLEVGQLTESIQVTANGTLLETETSASGSLTEGDTLYKMPLYQRYVLNALNLNPGMTMSGYAYGGSLGGFNVAGQRSSGTAVFEDGVLGNDPQSSSGTDIKPVENSVDEVKVLTGTLPAEYGHSTGGLLTVVKKGGTNGFHGTAADLGRTRTLTHRQFFNLYKTSDPQPGAPNGVPAWFMQPDASVSGPVVLPHIYNGRNKTFFFFGYQKLIEKKSAAFTSQTPTPDLLNGDFSFGGLGVPLYDPLTTRQLADGTWTRDPLPGSIVPKNRFDPVAAKIIALNPWLPPNTPGSLTSSGPVSNFTWASKSRTFFEDYSQRVDQQFNSNFKLYGSYTYNHQGGLQRPTSIAIPAFDGANGILTPFTQRNLSLGATKLFGPTALNEVRLGYYRARNDTIVPSYNQNWASTLGIPNDSPLLMPSFSGTAASGNSTAPGLNTAYGLTVPGPSRTVRETLSFRDDFSKMVGRHALKAGYEVLYFKGNYFQLGQPSGVFQFDNMTAGLQPNGQPVPNTGNLFAGFELGSVRQANFSLYTATWLPRDSIHSLYLQDDWKVTPTLTLNLGLRWSTESPYHSAHGQLSNFDPTVVDPVSGKLGAIVHPAGGLNNRSLRNFQPRIGGAWHPAEKWVFRGGFGINTVDIRFPNALQQFDEYQAQVVQQRAPGDPRPLFQLSQGPSPVQYNIQPNNTATYVGTNFGSRSANWMDGNLHPGYVMNWNTTVEYQISTNNLLKLMYQGSAGVHLVESWNYNLFPTDFGADNPSLRAAAFAAPQNYLPFTQFGSINYMSNTGHSTWHSGTIQFQKRYSQGIVLNTFYTFSKALDDCDSDSGTCSGVAPKTNRNLNKARAGYDRRHVFVTNVVYELPVGKGRHFVNHNRALDYVIGGWELAWVESVETGNPFGFSFTNSPNNYFPSSMGNYVPNLTCSGISMPGYGLGSKIGGARFNQALENPVLDVNCFAPPAAFTVGNAGRNIVTGPGILYSQASLKKNFAFKERWNLQLRFDYQNPFHNWGFNNPSNQVDFRNPQLFGKITGDQTTASFAGQPLMNLMLRLSW</sequence>
<dbReference type="InterPro" id="IPR037066">
    <property type="entry name" value="Plug_dom_sf"/>
</dbReference>
<accession>Q021P6</accession>
<feature type="chain" id="PRO_5004162859" description="TonB-dependent transporter Oar-like beta-barrel domain-containing protein" evidence="4">
    <location>
        <begin position="26"/>
        <end position="1152"/>
    </location>
</feature>
<dbReference type="eggNOG" id="COG1629">
    <property type="taxonomic scope" value="Bacteria"/>
</dbReference>
<name>Q021P6_SOLUE</name>
<dbReference type="InParanoid" id="Q021P6"/>
<dbReference type="Pfam" id="PF13620">
    <property type="entry name" value="CarboxypepD_reg"/>
    <property type="match status" value="1"/>
</dbReference>
<feature type="domain" description="TonB-dependent transporter Oar-like beta-barrel" evidence="5">
    <location>
        <begin position="239"/>
        <end position="1134"/>
    </location>
</feature>
<evidence type="ECO:0000256" key="4">
    <source>
        <dbReference type="SAM" id="SignalP"/>
    </source>
</evidence>
<dbReference type="SUPFAM" id="SSF56935">
    <property type="entry name" value="Porins"/>
    <property type="match status" value="1"/>
</dbReference>
<evidence type="ECO:0000259" key="5">
    <source>
        <dbReference type="Pfam" id="PF25183"/>
    </source>
</evidence>
<reference evidence="6" key="1">
    <citation type="submission" date="2006-10" db="EMBL/GenBank/DDBJ databases">
        <title>Complete sequence of Solibacter usitatus Ellin6076.</title>
        <authorList>
            <consortium name="US DOE Joint Genome Institute"/>
            <person name="Copeland A."/>
            <person name="Lucas S."/>
            <person name="Lapidus A."/>
            <person name="Barry K."/>
            <person name="Detter J.C."/>
            <person name="Glavina del Rio T."/>
            <person name="Hammon N."/>
            <person name="Israni S."/>
            <person name="Dalin E."/>
            <person name="Tice H."/>
            <person name="Pitluck S."/>
            <person name="Thompson L.S."/>
            <person name="Brettin T."/>
            <person name="Bruce D."/>
            <person name="Han C."/>
            <person name="Tapia R."/>
            <person name="Gilna P."/>
            <person name="Schmutz J."/>
            <person name="Larimer F."/>
            <person name="Land M."/>
            <person name="Hauser L."/>
            <person name="Kyrpides N."/>
            <person name="Mikhailova N."/>
            <person name="Janssen P.H."/>
            <person name="Kuske C.R."/>
            <person name="Richardson P."/>
        </authorList>
    </citation>
    <scope>NUCLEOTIDE SEQUENCE</scope>
    <source>
        <strain evidence="6">Ellin6076</strain>
    </source>
</reference>
<evidence type="ECO:0000256" key="3">
    <source>
        <dbReference type="ARBA" id="ARBA00023237"/>
    </source>
</evidence>
<dbReference type="OrthoDB" id="127038at2"/>
<evidence type="ECO:0000313" key="6">
    <source>
        <dbReference type="EMBL" id="ABJ84341.1"/>
    </source>
</evidence>
<dbReference type="EMBL" id="CP000473">
    <property type="protein sequence ID" value="ABJ84341.1"/>
    <property type="molecule type" value="Genomic_DNA"/>
</dbReference>
<dbReference type="eggNOG" id="COG4771">
    <property type="taxonomic scope" value="Bacteria"/>
</dbReference>
<dbReference type="Pfam" id="PF25183">
    <property type="entry name" value="OMP_b-brl_4"/>
    <property type="match status" value="1"/>
</dbReference>
<keyword evidence="4" id="KW-0732">Signal</keyword>
<feature type="signal peptide" evidence="4">
    <location>
        <begin position="1"/>
        <end position="25"/>
    </location>
</feature>
<dbReference type="Gene3D" id="2.170.130.10">
    <property type="entry name" value="TonB-dependent receptor, plug domain"/>
    <property type="match status" value="1"/>
</dbReference>
<dbReference type="Gene3D" id="2.40.170.20">
    <property type="entry name" value="TonB-dependent receptor, beta-barrel domain"/>
    <property type="match status" value="1"/>
</dbReference>
<evidence type="ECO:0000256" key="2">
    <source>
        <dbReference type="ARBA" id="ARBA00023136"/>
    </source>
</evidence>
<protein>
    <recommendedName>
        <fullName evidence="5">TonB-dependent transporter Oar-like beta-barrel domain-containing protein</fullName>
    </recommendedName>
</protein>
<dbReference type="InterPro" id="IPR008969">
    <property type="entry name" value="CarboxyPept-like_regulatory"/>
</dbReference>
<gene>
    <name evidence="6" type="ordered locus">Acid_3368</name>
</gene>
<dbReference type="AlphaFoldDB" id="Q021P6"/>
<keyword evidence="3" id="KW-0998">Cell outer membrane</keyword>
<dbReference type="HOGENOM" id="CLU_006298_0_0_0"/>
<dbReference type="InterPro" id="IPR036942">
    <property type="entry name" value="Beta-barrel_TonB_sf"/>
</dbReference>
<keyword evidence="2" id="KW-0472">Membrane</keyword>
<proteinExistence type="predicted"/>
<dbReference type="STRING" id="234267.Acid_3368"/>
<evidence type="ECO:0000256" key="1">
    <source>
        <dbReference type="ARBA" id="ARBA00004442"/>
    </source>
</evidence>
<dbReference type="InterPro" id="IPR057601">
    <property type="entry name" value="Oar-like_b-barrel"/>
</dbReference>
<comment type="subcellular location">
    <subcellularLocation>
        <location evidence="1">Cell outer membrane</location>
    </subcellularLocation>
</comment>
<dbReference type="KEGG" id="sus:Acid_3368"/>
<organism evidence="6">
    <name type="scientific">Solibacter usitatus (strain Ellin6076)</name>
    <dbReference type="NCBI Taxonomy" id="234267"/>
    <lineage>
        <taxon>Bacteria</taxon>
        <taxon>Pseudomonadati</taxon>
        <taxon>Acidobacteriota</taxon>
        <taxon>Terriglobia</taxon>
        <taxon>Bryobacterales</taxon>
        <taxon>Solibacteraceae</taxon>
        <taxon>Candidatus Solibacter</taxon>
    </lineage>
</organism>
<dbReference type="Gene3D" id="2.60.40.1120">
    <property type="entry name" value="Carboxypeptidase-like, regulatory domain"/>
    <property type="match status" value="1"/>
</dbReference>
<dbReference type="SUPFAM" id="SSF49464">
    <property type="entry name" value="Carboxypeptidase regulatory domain-like"/>
    <property type="match status" value="1"/>
</dbReference>
<dbReference type="GO" id="GO:0009279">
    <property type="term" value="C:cell outer membrane"/>
    <property type="evidence" value="ECO:0007669"/>
    <property type="project" value="UniProtKB-SubCell"/>
</dbReference>